<evidence type="ECO:0000256" key="3">
    <source>
        <dbReference type="ARBA" id="ARBA00023274"/>
    </source>
</evidence>
<dbReference type="InterPro" id="IPR000456">
    <property type="entry name" value="Ribosomal_bL17"/>
</dbReference>
<comment type="caution">
    <text evidence="4">The sequence shown here is derived from an EMBL/GenBank/DDBJ whole genome shotgun (WGS) entry which is preliminary data.</text>
</comment>
<dbReference type="GO" id="GO:0022625">
    <property type="term" value="C:cytosolic large ribosomal subunit"/>
    <property type="evidence" value="ECO:0007669"/>
    <property type="project" value="TreeGrafter"/>
</dbReference>
<dbReference type="PANTHER" id="PTHR14413:SF16">
    <property type="entry name" value="LARGE RIBOSOMAL SUBUNIT PROTEIN BL17M"/>
    <property type="match status" value="1"/>
</dbReference>
<organism evidence="4">
    <name type="scientific">marine sediment metagenome</name>
    <dbReference type="NCBI Taxonomy" id="412755"/>
    <lineage>
        <taxon>unclassified sequences</taxon>
        <taxon>metagenomes</taxon>
        <taxon>ecological metagenomes</taxon>
    </lineage>
</organism>
<evidence type="ECO:0008006" key="5">
    <source>
        <dbReference type="Google" id="ProtNLM"/>
    </source>
</evidence>
<proteinExistence type="inferred from homology"/>
<dbReference type="Pfam" id="PF01196">
    <property type="entry name" value="Ribosomal_L17"/>
    <property type="match status" value="1"/>
</dbReference>
<comment type="similarity">
    <text evidence="1">Belongs to the bacterial ribosomal protein bL17 family.</text>
</comment>
<dbReference type="InterPro" id="IPR036373">
    <property type="entry name" value="Ribosomal_bL17_sf"/>
</dbReference>
<reference evidence="4" key="1">
    <citation type="journal article" date="2014" name="Front. Microbiol.">
        <title>High frequency of phylogenetically diverse reductive dehalogenase-homologous genes in deep subseafloor sedimentary metagenomes.</title>
        <authorList>
            <person name="Kawai M."/>
            <person name="Futagami T."/>
            <person name="Toyoda A."/>
            <person name="Takaki Y."/>
            <person name="Nishi S."/>
            <person name="Hori S."/>
            <person name="Arai W."/>
            <person name="Tsubouchi T."/>
            <person name="Morono Y."/>
            <person name="Uchiyama I."/>
            <person name="Ito T."/>
            <person name="Fujiyama A."/>
            <person name="Inagaki F."/>
            <person name="Takami H."/>
        </authorList>
    </citation>
    <scope>NUCLEOTIDE SEQUENCE</scope>
    <source>
        <strain evidence="4">Expedition CK06-06</strain>
    </source>
</reference>
<dbReference type="AlphaFoldDB" id="X0WEA2"/>
<dbReference type="GO" id="GO:0003735">
    <property type="term" value="F:structural constituent of ribosome"/>
    <property type="evidence" value="ECO:0007669"/>
    <property type="project" value="InterPro"/>
</dbReference>
<evidence type="ECO:0000256" key="2">
    <source>
        <dbReference type="ARBA" id="ARBA00022980"/>
    </source>
</evidence>
<dbReference type="NCBIfam" id="TIGR00059">
    <property type="entry name" value="L17"/>
    <property type="match status" value="1"/>
</dbReference>
<name>X0WEA2_9ZZZZ</name>
<dbReference type="PANTHER" id="PTHR14413">
    <property type="entry name" value="RIBOSOMAL PROTEIN L17"/>
    <property type="match status" value="1"/>
</dbReference>
<dbReference type="GO" id="GO:0006412">
    <property type="term" value="P:translation"/>
    <property type="evidence" value="ECO:0007669"/>
    <property type="project" value="InterPro"/>
</dbReference>
<dbReference type="PROSITE" id="PS01167">
    <property type="entry name" value="RIBOSOMAL_L17"/>
    <property type="match status" value="1"/>
</dbReference>
<dbReference type="InterPro" id="IPR047859">
    <property type="entry name" value="Ribosomal_bL17_CS"/>
</dbReference>
<dbReference type="Gene3D" id="3.90.1030.10">
    <property type="entry name" value="Ribosomal protein L17"/>
    <property type="match status" value="1"/>
</dbReference>
<dbReference type="HAMAP" id="MF_01368">
    <property type="entry name" value="Ribosomal_bL17"/>
    <property type="match status" value="1"/>
</dbReference>
<evidence type="ECO:0000313" key="4">
    <source>
        <dbReference type="EMBL" id="GAG21502.1"/>
    </source>
</evidence>
<sequence length="141" mass="15753">MRHLRRGRKLNRTASHRKALMRNLASSLIIHKRIQTTDAKAKELRKFVEPLITFAKQGTLHARRQVLKALPGKQGQRVTSILFDEIAPQVADRPGGYTRIIKLGNRTNDRAPVSMMELVDVAPAPVEPAEESATAGKKSKK</sequence>
<dbReference type="SUPFAM" id="SSF64263">
    <property type="entry name" value="Prokaryotic ribosomal protein L17"/>
    <property type="match status" value="1"/>
</dbReference>
<protein>
    <recommendedName>
        <fullName evidence="5">50S ribosomal protein L17</fullName>
    </recommendedName>
</protein>
<keyword evidence="3" id="KW-0687">Ribonucleoprotein</keyword>
<keyword evidence="2" id="KW-0689">Ribosomal protein</keyword>
<gene>
    <name evidence="4" type="ORF">S01H1_54972</name>
</gene>
<accession>X0WEA2</accession>
<evidence type="ECO:0000256" key="1">
    <source>
        <dbReference type="ARBA" id="ARBA00008777"/>
    </source>
</evidence>
<dbReference type="EMBL" id="BARS01035698">
    <property type="protein sequence ID" value="GAG21502.1"/>
    <property type="molecule type" value="Genomic_DNA"/>
</dbReference>